<evidence type="ECO:0000256" key="1">
    <source>
        <dbReference type="SAM" id="Phobius"/>
    </source>
</evidence>
<keyword evidence="1" id="KW-0472">Membrane</keyword>
<proteinExistence type="predicted"/>
<accession>A0ABR7IJL3</accession>
<keyword evidence="1" id="KW-1133">Transmembrane helix</keyword>
<keyword evidence="1" id="KW-0812">Transmembrane</keyword>
<keyword evidence="3" id="KW-1185">Reference proteome</keyword>
<dbReference type="Proteomes" id="UP000649826">
    <property type="component" value="Unassembled WGS sequence"/>
</dbReference>
<reference evidence="2 3" key="1">
    <citation type="submission" date="2020-08" db="EMBL/GenBank/DDBJ databases">
        <title>Genome public.</title>
        <authorList>
            <person name="Liu C."/>
            <person name="Sun Q."/>
        </authorList>
    </citation>
    <scope>NUCLEOTIDE SEQUENCE [LARGE SCALE GENOMIC DNA]</scope>
    <source>
        <strain evidence="2 3">M29</strain>
    </source>
</reference>
<feature type="transmembrane region" description="Helical" evidence="1">
    <location>
        <begin position="39"/>
        <end position="60"/>
    </location>
</feature>
<evidence type="ECO:0000313" key="2">
    <source>
        <dbReference type="EMBL" id="MBC5780201.1"/>
    </source>
</evidence>
<gene>
    <name evidence="2" type="ORF">H8Z82_11175</name>
</gene>
<sequence>MKKKIQTLCWVLFTIFSAGCLFINFISEPPVDNVKALTGYMICAAAVSVLYPAAMLFLGLRNRWLYEQLQRKAEGEREALESLSPTSPKRENIQKNPFAHKAVSTDLSMLVSALNSDQKLTEEEKDSLIKYIKEK</sequence>
<protein>
    <submittedName>
        <fullName evidence="2">Uncharacterized protein</fullName>
    </submittedName>
</protein>
<comment type="caution">
    <text evidence="2">The sequence shown here is derived from an EMBL/GenBank/DDBJ whole genome shotgun (WGS) entry which is preliminary data.</text>
</comment>
<organism evidence="2 3">
    <name type="scientific">Blautia difficilis</name>
    <dbReference type="NCBI Taxonomy" id="2763027"/>
    <lineage>
        <taxon>Bacteria</taxon>
        <taxon>Bacillati</taxon>
        <taxon>Bacillota</taxon>
        <taxon>Clostridia</taxon>
        <taxon>Lachnospirales</taxon>
        <taxon>Lachnospiraceae</taxon>
        <taxon>Blautia</taxon>
    </lineage>
</organism>
<dbReference type="RefSeq" id="WP_186995160.1">
    <property type="nucleotide sequence ID" value="NZ_JACOQG010000018.1"/>
</dbReference>
<feature type="transmembrane region" description="Helical" evidence="1">
    <location>
        <begin position="7"/>
        <end position="27"/>
    </location>
</feature>
<evidence type="ECO:0000313" key="3">
    <source>
        <dbReference type="Proteomes" id="UP000649826"/>
    </source>
</evidence>
<dbReference type="EMBL" id="JACOQG010000018">
    <property type="protein sequence ID" value="MBC5780201.1"/>
    <property type="molecule type" value="Genomic_DNA"/>
</dbReference>
<name>A0ABR7IJL3_9FIRM</name>
<dbReference type="PROSITE" id="PS51257">
    <property type="entry name" value="PROKAR_LIPOPROTEIN"/>
    <property type="match status" value="1"/>
</dbReference>